<reference evidence="2" key="2">
    <citation type="submission" date="2007-03" db="EMBL/GenBank/DDBJ databases">
        <authorList>
            <consortium name="The International Medicago Genome Annotation Group"/>
        </authorList>
    </citation>
    <scope>NUCLEOTIDE SEQUENCE</scope>
</reference>
<proteinExistence type="predicted"/>
<gene>
    <name evidence="2" type="ORF">MtrDRAFT_AC150889g28v2</name>
</gene>
<keyword evidence="1" id="KW-0812">Transmembrane</keyword>
<evidence type="ECO:0000313" key="2">
    <source>
        <dbReference type="EMBL" id="ABN06123.1"/>
    </source>
</evidence>
<protein>
    <submittedName>
        <fullName evidence="2">Uncharacterized protein</fullName>
    </submittedName>
</protein>
<organism evidence="2">
    <name type="scientific">Medicago truncatula</name>
    <name type="common">Barrel medic</name>
    <name type="synonym">Medicago tribuloides</name>
    <dbReference type="NCBI Taxonomy" id="3880"/>
    <lineage>
        <taxon>Eukaryota</taxon>
        <taxon>Viridiplantae</taxon>
        <taxon>Streptophyta</taxon>
        <taxon>Embryophyta</taxon>
        <taxon>Tracheophyta</taxon>
        <taxon>Spermatophyta</taxon>
        <taxon>Magnoliopsida</taxon>
        <taxon>eudicotyledons</taxon>
        <taxon>Gunneridae</taxon>
        <taxon>Pentapetalae</taxon>
        <taxon>rosids</taxon>
        <taxon>fabids</taxon>
        <taxon>Fabales</taxon>
        <taxon>Fabaceae</taxon>
        <taxon>Papilionoideae</taxon>
        <taxon>50 kb inversion clade</taxon>
        <taxon>NPAAA clade</taxon>
        <taxon>Hologalegina</taxon>
        <taxon>IRL clade</taxon>
        <taxon>Trifolieae</taxon>
        <taxon>Medicago</taxon>
    </lineage>
</organism>
<reference evidence="2" key="1">
    <citation type="submission" date="2005-04" db="EMBL/GenBank/DDBJ databases">
        <authorList>
            <person name="Town C.D."/>
        </authorList>
    </citation>
    <scope>NUCLEOTIDE SEQUENCE</scope>
</reference>
<dbReference type="AlphaFoldDB" id="A2Q2I6"/>
<dbReference type="EMBL" id="AC150889">
    <property type="protein sequence ID" value="ABN06123.1"/>
    <property type="molecule type" value="Genomic_DNA"/>
</dbReference>
<feature type="transmembrane region" description="Helical" evidence="1">
    <location>
        <begin position="105"/>
        <end position="125"/>
    </location>
</feature>
<name>A2Q2I6_MEDTR</name>
<accession>A2Q2I6</accession>
<sequence length="135" mass="15481">MKYRTYIVKYDFEWLIALGIVCLPRMFGGDFGDRIGRFATLTDPKGNQFESRLVFEKCWCLSTSPVFSHGQLYVAISRVTSRDDLKILINDEDGQDTDVTSNVVYIKYVALCFVVLLLLHIIIFMSTDVGFSFLQ</sequence>
<keyword evidence="1" id="KW-1133">Transmembrane helix</keyword>
<keyword evidence="1" id="KW-0472">Membrane</keyword>
<evidence type="ECO:0000256" key="1">
    <source>
        <dbReference type="SAM" id="Phobius"/>
    </source>
</evidence>